<organism evidence="1 2">
    <name type="scientific">Trichonephila clavata</name>
    <name type="common">Joro spider</name>
    <name type="synonym">Nephila clavata</name>
    <dbReference type="NCBI Taxonomy" id="2740835"/>
    <lineage>
        <taxon>Eukaryota</taxon>
        <taxon>Metazoa</taxon>
        <taxon>Ecdysozoa</taxon>
        <taxon>Arthropoda</taxon>
        <taxon>Chelicerata</taxon>
        <taxon>Arachnida</taxon>
        <taxon>Araneae</taxon>
        <taxon>Araneomorphae</taxon>
        <taxon>Entelegynae</taxon>
        <taxon>Araneoidea</taxon>
        <taxon>Nephilidae</taxon>
        <taxon>Trichonephila</taxon>
    </lineage>
</organism>
<dbReference type="Proteomes" id="UP000887116">
    <property type="component" value="Unassembled WGS sequence"/>
</dbReference>
<dbReference type="EMBL" id="BMAO01008636">
    <property type="protein sequence ID" value="GFR25321.1"/>
    <property type="molecule type" value="Genomic_DNA"/>
</dbReference>
<reference evidence="1" key="1">
    <citation type="submission" date="2020-07" db="EMBL/GenBank/DDBJ databases">
        <title>Multicomponent nature underlies the extraordinary mechanical properties of spider dragline silk.</title>
        <authorList>
            <person name="Kono N."/>
            <person name="Nakamura H."/>
            <person name="Mori M."/>
            <person name="Yoshida Y."/>
            <person name="Ohtoshi R."/>
            <person name="Malay A.D."/>
            <person name="Moran D.A.P."/>
            <person name="Tomita M."/>
            <person name="Numata K."/>
            <person name="Arakawa K."/>
        </authorList>
    </citation>
    <scope>NUCLEOTIDE SEQUENCE</scope>
</reference>
<name>A0A8X6HJW0_TRICU</name>
<evidence type="ECO:0000313" key="2">
    <source>
        <dbReference type="Proteomes" id="UP000887116"/>
    </source>
</evidence>
<dbReference type="OrthoDB" id="10060618at2759"/>
<accession>A0A8X6HJW0</accession>
<comment type="caution">
    <text evidence="1">The sequence shown here is derived from an EMBL/GenBank/DDBJ whole genome shotgun (WGS) entry which is preliminary data.</text>
</comment>
<protein>
    <submittedName>
        <fullName evidence="1">Uncharacterized protein</fullName>
    </submittedName>
</protein>
<dbReference type="AlphaFoldDB" id="A0A8X6HJW0"/>
<sequence>MWTLASKHIHDGTHPIEITTSIAVCIFTESFIPILKMLTRMGIKIGPECHAFAIKRDTIRNKRSEIRASDAPKKARTARLEEKICSLRIRSP</sequence>
<evidence type="ECO:0000313" key="1">
    <source>
        <dbReference type="EMBL" id="GFR25321.1"/>
    </source>
</evidence>
<gene>
    <name evidence="1" type="ORF">TNCT_100501</name>
</gene>
<keyword evidence="2" id="KW-1185">Reference proteome</keyword>
<proteinExistence type="predicted"/>